<dbReference type="GO" id="GO:0006979">
    <property type="term" value="P:response to oxidative stress"/>
    <property type="evidence" value="ECO:0007669"/>
    <property type="project" value="TreeGrafter"/>
</dbReference>
<proteinExistence type="predicted"/>
<accession>A0A8J3GEU5</accession>
<gene>
    <name evidence="2" type="ORF">GCM10010136_03780</name>
</gene>
<dbReference type="NCBIfam" id="NF006040">
    <property type="entry name" value="PRK08183.1"/>
    <property type="match status" value="1"/>
</dbReference>
<evidence type="ECO:0000313" key="2">
    <source>
        <dbReference type="EMBL" id="GHC62596.1"/>
    </source>
</evidence>
<name>A0A8J3GEU5_9HYPH</name>
<dbReference type="EMBL" id="BMZO01000001">
    <property type="protein sequence ID" value="GHC62596.1"/>
    <property type="molecule type" value="Genomic_DNA"/>
</dbReference>
<feature type="region of interest" description="Disordered" evidence="1">
    <location>
        <begin position="79"/>
        <end position="131"/>
    </location>
</feature>
<reference evidence="2" key="1">
    <citation type="journal article" date="2014" name="Int. J. Syst. Evol. Microbiol.">
        <title>Complete genome sequence of Corynebacterium casei LMG S-19264T (=DSM 44701T), isolated from a smear-ripened cheese.</title>
        <authorList>
            <consortium name="US DOE Joint Genome Institute (JGI-PGF)"/>
            <person name="Walter F."/>
            <person name="Albersmeier A."/>
            <person name="Kalinowski J."/>
            <person name="Ruckert C."/>
        </authorList>
    </citation>
    <scope>NUCLEOTIDE SEQUENCE</scope>
    <source>
        <strain evidence="2">KCTC 42097</strain>
    </source>
</reference>
<protein>
    <submittedName>
        <fullName evidence="2">NADH dehydrogenase</fullName>
    </submittedName>
</protein>
<dbReference type="GO" id="GO:0045271">
    <property type="term" value="C:respiratory chain complex I"/>
    <property type="evidence" value="ECO:0007669"/>
    <property type="project" value="InterPro"/>
</dbReference>
<evidence type="ECO:0000313" key="3">
    <source>
        <dbReference type="Proteomes" id="UP000641137"/>
    </source>
</evidence>
<evidence type="ECO:0000256" key="1">
    <source>
        <dbReference type="SAM" id="MobiDB-lite"/>
    </source>
</evidence>
<sequence>MSILKQVFTWWNGQTIGTRFYTWRFGNKIGQDEFGNSYYEGPKDNEGRPRRWVIFNGYAEASAIPAGWHGWMHHRTDIAPSQEEYQPREWQKPHKPNLTGSPEAYRPKGSMTSNGTRPRVTGDYDAWTPGD</sequence>
<dbReference type="Proteomes" id="UP000641137">
    <property type="component" value="Unassembled WGS sequence"/>
</dbReference>
<dbReference type="PANTHER" id="PTHR12910">
    <property type="entry name" value="NADH-UBIQUINONE OXIDOREDUCTASE SUBUNIT B17.2"/>
    <property type="match status" value="1"/>
</dbReference>
<organism evidence="2 3">
    <name type="scientific">Limoniibacter endophyticus</name>
    <dbReference type="NCBI Taxonomy" id="1565040"/>
    <lineage>
        <taxon>Bacteria</taxon>
        <taxon>Pseudomonadati</taxon>
        <taxon>Pseudomonadota</taxon>
        <taxon>Alphaproteobacteria</taxon>
        <taxon>Hyphomicrobiales</taxon>
        <taxon>Bartonellaceae</taxon>
        <taxon>Limoniibacter</taxon>
    </lineage>
</organism>
<dbReference type="PANTHER" id="PTHR12910:SF2">
    <property type="entry name" value="NADH DEHYDROGENASE [UBIQUINONE] 1 ALPHA SUBCOMPLEX SUBUNIT 12"/>
    <property type="match status" value="1"/>
</dbReference>
<dbReference type="Pfam" id="PF05071">
    <property type="entry name" value="NDUFA12"/>
    <property type="match status" value="1"/>
</dbReference>
<dbReference type="RefSeq" id="WP_189487294.1">
    <property type="nucleotide sequence ID" value="NZ_BMZO01000001.1"/>
</dbReference>
<reference evidence="2" key="2">
    <citation type="submission" date="2020-09" db="EMBL/GenBank/DDBJ databases">
        <authorList>
            <person name="Sun Q."/>
            <person name="Kim S."/>
        </authorList>
    </citation>
    <scope>NUCLEOTIDE SEQUENCE</scope>
    <source>
        <strain evidence="2">KCTC 42097</strain>
    </source>
</reference>
<dbReference type="AlphaFoldDB" id="A0A8J3GEU5"/>
<keyword evidence="3" id="KW-1185">Reference proteome</keyword>
<dbReference type="InterPro" id="IPR007763">
    <property type="entry name" value="NDUFA12"/>
</dbReference>
<comment type="caution">
    <text evidence="2">The sequence shown here is derived from an EMBL/GenBank/DDBJ whole genome shotgun (WGS) entry which is preliminary data.</text>
</comment>